<organism evidence="2 3">
    <name type="scientific">Roseibium album</name>
    <dbReference type="NCBI Taxonomy" id="311410"/>
    <lineage>
        <taxon>Bacteria</taxon>
        <taxon>Pseudomonadati</taxon>
        <taxon>Pseudomonadota</taxon>
        <taxon>Alphaproteobacteria</taxon>
        <taxon>Hyphomicrobiales</taxon>
        <taxon>Stappiaceae</taxon>
        <taxon>Roseibium</taxon>
    </lineage>
</organism>
<name>A0A0M7ASZ5_9HYPH</name>
<keyword evidence="1" id="KW-0812">Transmembrane</keyword>
<feature type="transmembrane region" description="Helical" evidence="1">
    <location>
        <begin position="51"/>
        <end position="72"/>
    </location>
</feature>
<dbReference type="EMBL" id="CXWC01000013">
    <property type="protein sequence ID" value="CTQ77631.1"/>
    <property type="molecule type" value="Genomic_DNA"/>
</dbReference>
<evidence type="ECO:0000256" key="1">
    <source>
        <dbReference type="SAM" id="Phobius"/>
    </source>
</evidence>
<dbReference type="OrthoDB" id="9945244at2"/>
<feature type="transmembrane region" description="Helical" evidence="1">
    <location>
        <begin position="20"/>
        <end position="39"/>
    </location>
</feature>
<protein>
    <submittedName>
        <fullName evidence="2">Uncharacterized protein</fullName>
    </submittedName>
</protein>
<accession>A0A0M7ASZ5</accession>
<dbReference type="AlphaFoldDB" id="A0A0M7ASZ5"/>
<feature type="transmembrane region" description="Helical" evidence="1">
    <location>
        <begin position="101"/>
        <end position="126"/>
    </location>
</feature>
<evidence type="ECO:0000313" key="2">
    <source>
        <dbReference type="EMBL" id="CTQ77631.1"/>
    </source>
</evidence>
<reference evidence="3" key="1">
    <citation type="submission" date="2015-07" db="EMBL/GenBank/DDBJ databases">
        <authorList>
            <person name="Rodrigo-Torres Lidia"/>
            <person name="Arahal R.David."/>
        </authorList>
    </citation>
    <scope>NUCLEOTIDE SEQUENCE [LARGE SCALE GENOMIC DNA]</scope>
    <source>
        <strain evidence="3">CECT 5096</strain>
    </source>
</reference>
<sequence length="136" mass="14821">MDGDSLSLLQLSMDSSKEVNTYWNLYIAVATAVVGIMAAGHQYTNSKILKIILSGAFLVFAISNLLAIIRLGNLRMALINAFPDELKNNPELMAGLMPADWLSYTAFHGFLDIAVIAAIWAVPWFMARESGADIGK</sequence>
<keyword evidence="3" id="KW-1185">Reference proteome</keyword>
<keyword evidence="1" id="KW-1133">Transmembrane helix</keyword>
<proteinExistence type="predicted"/>
<gene>
    <name evidence="2" type="ORF">LA5096_05239</name>
</gene>
<evidence type="ECO:0000313" key="3">
    <source>
        <dbReference type="Proteomes" id="UP000049983"/>
    </source>
</evidence>
<keyword evidence="1" id="KW-0472">Membrane</keyword>
<dbReference type="Proteomes" id="UP000049983">
    <property type="component" value="Unassembled WGS sequence"/>
</dbReference>
<dbReference type="STRING" id="311410.LA5095_03957"/>
<dbReference type="GeneID" id="97672495"/>
<dbReference type="RefSeq" id="WP_055117936.1">
    <property type="nucleotide sequence ID" value="NZ_CANMGD010000002.1"/>
</dbReference>